<dbReference type="AlphaFoldDB" id="A0A4C1U7K2"/>
<feature type="compositionally biased region" description="Basic and acidic residues" evidence="1">
    <location>
        <begin position="57"/>
        <end position="67"/>
    </location>
</feature>
<reference evidence="2 3" key="1">
    <citation type="journal article" date="2019" name="Commun. Biol.">
        <title>The bagworm genome reveals a unique fibroin gene that provides high tensile strength.</title>
        <authorList>
            <person name="Kono N."/>
            <person name="Nakamura H."/>
            <person name="Ohtoshi R."/>
            <person name="Tomita M."/>
            <person name="Numata K."/>
            <person name="Arakawa K."/>
        </authorList>
    </citation>
    <scope>NUCLEOTIDE SEQUENCE [LARGE SCALE GENOMIC DNA]</scope>
</reference>
<evidence type="ECO:0000256" key="1">
    <source>
        <dbReference type="SAM" id="MobiDB-lite"/>
    </source>
</evidence>
<feature type="compositionally biased region" description="Basic and acidic residues" evidence="1">
    <location>
        <begin position="12"/>
        <end position="23"/>
    </location>
</feature>
<organism evidence="2 3">
    <name type="scientific">Eumeta variegata</name>
    <name type="common">Bagworm moth</name>
    <name type="synonym">Eumeta japonica</name>
    <dbReference type="NCBI Taxonomy" id="151549"/>
    <lineage>
        <taxon>Eukaryota</taxon>
        <taxon>Metazoa</taxon>
        <taxon>Ecdysozoa</taxon>
        <taxon>Arthropoda</taxon>
        <taxon>Hexapoda</taxon>
        <taxon>Insecta</taxon>
        <taxon>Pterygota</taxon>
        <taxon>Neoptera</taxon>
        <taxon>Endopterygota</taxon>
        <taxon>Lepidoptera</taxon>
        <taxon>Glossata</taxon>
        <taxon>Ditrysia</taxon>
        <taxon>Tineoidea</taxon>
        <taxon>Psychidae</taxon>
        <taxon>Oiketicinae</taxon>
        <taxon>Eumeta</taxon>
    </lineage>
</organism>
<evidence type="ECO:0000313" key="3">
    <source>
        <dbReference type="Proteomes" id="UP000299102"/>
    </source>
</evidence>
<evidence type="ECO:0000313" key="2">
    <source>
        <dbReference type="EMBL" id="GBP22299.1"/>
    </source>
</evidence>
<sequence>MRSHARQGGGRRGADIAAHERGAGARGPMTRALIWVNITHQNYGTGPGDLPPRSSSRSRETHPTWERHSRYDELKGLATAIIKFARPFNSANLM</sequence>
<dbReference type="EMBL" id="BGZK01000138">
    <property type="protein sequence ID" value="GBP22299.1"/>
    <property type="molecule type" value="Genomic_DNA"/>
</dbReference>
<dbReference type="Proteomes" id="UP000299102">
    <property type="component" value="Unassembled WGS sequence"/>
</dbReference>
<proteinExistence type="predicted"/>
<feature type="region of interest" description="Disordered" evidence="1">
    <location>
        <begin position="1"/>
        <end position="25"/>
    </location>
</feature>
<keyword evidence="3" id="KW-1185">Reference proteome</keyword>
<protein>
    <submittedName>
        <fullName evidence="2">Uncharacterized protein</fullName>
    </submittedName>
</protein>
<feature type="region of interest" description="Disordered" evidence="1">
    <location>
        <begin position="42"/>
        <end position="67"/>
    </location>
</feature>
<accession>A0A4C1U7K2</accession>
<name>A0A4C1U7K2_EUMVA</name>
<gene>
    <name evidence="2" type="ORF">EVAR_22585_1</name>
</gene>
<comment type="caution">
    <text evidence="2">The sequence shown here is derived from an EMBL/GenBank/DDBJ whole genome shotgun (WGS) entry which is preliminary data.</text>
</comment>